<dbReference type="PANTHER" id="PTHR16198">
    <property type="match status" value="1"/>
</dbReference>
<feature type="region of interest" description="Disordered" evidence="3">
    <location>
        <begin position="126"/>
        <end position="151"/>
    </location>
</feature>
<organism evidence="5 6">
    <name type="scientific">Allacma fusca</name>
    <dbReference type="NCBI Taxonomy" id="39272"/>
    <lineage>
        <taxon>Eukaryota</taxon>
        <taxon>Metazoa</taxon>
        <taxon>Ecdysozoa</taxon>
        <taxon>Arthropoda</taxon>
        <taxon>Hexapoda</taxon>
        <taxon>Collembola</taxon>
        <taxon>Symphypleona</taxon>
        <taxon>Sminthuridae</taxon>
        <taxon>Allacma</taxon>
    </lineage>
</organism>
<sequence>MFEGKHIHFSPLDNKPLCSYSSKLCRQRRLNGYAFCIRHILEDKSAPFKQCGFVTRNNYQKCLNAIPTNQERGYCHSHMQVAGIIPKTERKTKTVSPTAVVGSSVESPSEVSSFDVTVNNVISENEKQKFSASQDSRSSCTNESKGAMGMNTSSTQWNANTFHLKHGSTQGKSATSILSSSKSNNVNCPIDSSMNETRGHNKNQLRKAGNEVGSDNPGKKSSLSKTKVSSCVAEKSFLSNIVDPVNSCCNPVYTLCVRDRWKKFRFNSYDDDIPTKAGLKLKHMKAVQVLEKLPLFMEIPVQNASTIHPSIEAERKNENTGSFISSGVEVVLLPPLVNKKKLGNNIFTYTVRSGNENGKRYCNEKIDEKSSAAITSRMKAESVEGRDKLWEWESRKDFLSRVRQAFKRQYKTMMKVCKLREKMQRSDRAFRSALLSCAVHDTSLCAKILSRGDPKFEPSPSSTPHELKFECGDLSSGKLENDQSILGEFKSKSPLSMCFQNSYHPSHNCTPSKAEKLVARKGSISSLDHKKCITPKLTGSNWQQHPVIEQNVIKCTKRVHKFVGERNGRGSPRSKMLPNIKEKQRNTLKAEHNSQKMKHKKLASQTNAKKRKLEIENDLATSGTDLHGENNHTSKNLSTTDSNFLSKDLLNPMDRMLGTNNFQSNLENILHSVSSSEAASTPEGVATDTSFDSPFNNSNSNHRDCEFSDDDLEKSFELQIDPEIAHQASRLLEDNGLTEDDFNELFPEARVGDHKLPGRADLGDLGIDFTSNFDASDIDYSLFANIFPNFRSHQHESISVHQQF</sequence>
<feature type="compositionally biased region" description="Polar residues" evidence="3">
    <location>
        <begin position="633"/>
        <end position="643"/>
    </location>
</feature>
<feature type="compositionally biased region" description="Polar residues" evidence="3">
    <location>
        <begin position="130"/>
        <end position="151"/>
    </location>
</feature>
<name>A0A8J2JNE1_9HEXA</name>
<proteinExistence type="predicted"/>
<feature type="region of interest" description="Disordered" evidence="3">
    <location>
        <begin position="589"/>
        <end position="643"/>
    </location>
</feature>
<dbReference type="Proteomes" id="UP000708208">
    <property type="component" value="Unassembled WGS sequence"/>
</dbReference>
<comment type="subcellular location">
    <subcellularLocation>
        <location evidence="1">Nucleus</location>
    </subcellularLocation>
</comment>
<protein>
    <recommendedName>
        <fullName evidence="4">KANL2-like probable zinc-finger domain-containing protein</fullName>
    </recommendedName>
</protein>
<gene>
    <name evidence="5" type="ORF">AFUS01_LOCUS10003</name>
</gene>
<dbReference type="EMBL" id="CAJVCH010073315">
    <property type="protein sequence ID" value="CAG7720740.1"/>
    <property type="molecule type" value="Genomic_DNA"/>
</dbReference>
<feature type="region of interest" description="Disordered" evidence="3">
    <location>
        <begin position="675"/>
        <end position="697"/>
    </location>
</feature>
<keyword evidence="6" id="KW-1185">Reference proteome</keyword>
<dbReference type="AlphaFoldDB" id="A0A8J2JNE1"/>
<keyword evidence="2" id="KW-0539">Nucleus</keyword>
<feature type="compositionally biased region" description="Low complexity" evidence="3">
    <location>
        <begin position="173"/>
        <end position="183"/>
    </location>
</feature>
<feature type="compositionally biased region" description="Basic residues" evidence="3">
    <location>
        <begin position="595"/>
        <end position="612"/>
    </location>
</feature>
<feature type="region of interest" description="Disordered" evidence="3">
    <location>
        <begin position="165"/>
        <end position="225"/>
    </location>
</feature>
<evidence type="ECO:0000256" key="2">
    <source>
        <dbReference type="ARBA" id="ARBA00023242"/>
    </source>
</evidence>
<evidence type="ECO:0000313" key="5">
    <source>
        <dbReference type="EMBL" id="CAG7720740.1"/>
    </source>
</evidence>
<dbReference type="GO" id="GO:0005634">
    <property type="term" value="C:nucleus"/>
    <property type="evidence" value="ECO:0007669"/>
    <property type="project" value="UniProtKB-SubCell"/>
</dbReference>
<evidence type="ECO:0000313" key="6">
    <source>
        <dbReference type="Proteomes" id="UP000708208"/>
    </source>
</evidence>
<dbReference type="PANTHER" id="PTHR16198:SF2">
    <property type="entry name" value="INO80 COMPLEX SUBUNIT D"/>
    <property type="match status" value="1"/>
</dbReference>
<feature type="compositionally biased region" description="Polar residues" evidence="3">
    <location>
        <begin position="184"/>
        <end position="196"/>
    </location>
</feature>
<evidence type="ECO:0000256" key="1">
    <source>
        <dbReference type="ARBA" id="ARBA00004123"/>
    </source>
</evidence>
<accession>A0A8J2JNE1</accession>
<dbReference type="Pfam" id="PF13891">
    <property type="entry name" value="zf-C3HC3H_KANSL2"/>
    <property type="match status" value="1"/>
</dbReference>
<feature type="domain" description="KANL2-like probable zinc-finger" evidence="4">
    <location>
        <begin position="18"/>
        <end position="79"/>
    </location>
</feature>
<dbReference type="InterPro" id="IPR025927">
    <property type="entry name" value="Znf_KANL2-like"/>
</dbReference>
<evidence type="ECO:0000259" key="4">
    <source>
        <dbReference type="Pfam" id="PF13891"/>
    </source>
</evidence>
<reference evidence="5" key="1">
    <citation type="submission" date="2021-06" db="EMBL/GenBank/DDBJ databases">
        <authorList>
            <person name="Hodson N. C."/>
            <person name="Mongue J. A."/>
            <person name="Jaron S. K."/>
        </authorList>
    </citation>
    <scope>NUCLEOTIDE SEQUENCE</scope>
</reference>
<comment type="caution">
    <text evidence="5">The sequence shown here is derived from an EMBL/GenBank/DDBJ whole genome shotgun (WGS) entry which is preliminary data.</text>
</comment>
<evidence type="ECO:0000256" key="3">
    <source>
        <dbReference type="SAM" id="MobiDB-lite"/>
    </source>
</evidence>
<dbReference type="OrthoDB" id="677315at2759"/>